<evidence type="ECO:0000313" key="3">
    <source>
        <dbReference type="EMBL" id="WNC69557.1"/>
    </source>
</evidence>
<dbReference type="Pfam" id="PF13439">
    <property type="entry name" value="Glyco_transf_4"/>
    <property type="match status" value="1"/>
</dbReference>
<dbReference type="RefSeq" id="WP_348388699.1">
    <property type="nucleotide sequence ID" value="NZ_CP134146.1"/>
</dbReference>
<reference evidence="4" key="1">
    <citation type="submission" date="2023-09" db="EMBL/GenBank/DDBJ databases">
        <authorList>
            <person name="Li S."/>
            <person name="Li X."/>
            <person name="Zhang C."/>
            <person name="Zhao Z."/>
        </authorList>
    </citation>
    <scope>NUCLEOTIDE SEQUENCE [LARGE SCALE GENOMIC DNA]</scope>
    <source>
        <strain evidence="4">SQ345</strain>
    </source>
</reference>
<feature type="domain" description="Glycosyltransferase subfamily 4-like N-terminal" evidence="2">
    <location>
        <begin position="22"/>
        <end position="177"/>
    </location>
</feature>
<organism evidence="3 4">
    <name type="scientific">Thalassotalea nanhaiensis</name>
    <dbReference type="NCBI Taxonomy" id="3065648"/>
    <lineage>
        <taxon>Bacteria</taxon>
        <taxon>Pseudomonadati</taxon>
        <taxon>Pseudomonadota</taxon>
        <taxon>Gammaproteobacteria</taxon>
        <taxon>Alteromonadales</taxon>
        <taxon>Colwelliaceae</taxon>
        <taxon>Thalassotalea</taxon>
    </lineage>
</organism>
<dbReference type="EMBL" id="CP134146">
    <property type="protein sequence ID" value="WNC69557.1"/>
    <property type="molecule type" value="Genomic_DNA"/>
</dbReference>
<dbReference type="Pfam" id="PF00534">
    <property type="entry name" value="Glycos_transf_1"/>
    <property type="match status" value="1"/>
</dbReference>
<dbReference type="InterPro" id="IPR028098">
    <property type="entry name" value="Glyco_trans_4-like_N"/>
</dbReference>
<sequence length="381" mass="43284">MKLLVIITVSQNLFSLYRDQFQYFKELGVDVTAIAADGPEHEMLRAQGIRTIKVPMVKRPSPFSDMKSLILIWSHMLVNRYDIVSISTPKASLLGALASFFSLHKNVVFTLRGRAYENETGFKRKFYTLIDKLICKISKKVFSISKELGNELITSGLINKEKLHLIGEGSSNGVDLTRFSKANIDEQTIHDLKKKLLIQNNTKVILYSGRIRKDKGIEELVQAFKILNKQYNEVILLIQGEEDHTDPLSANIIAEIKKNNNIIRAPWSFEVEKYFAIADIFAFPSYREGFGNVAIEASAMSLPVIAYNVMGCRESVVNSKTGLLVTPFLINDFADKLLLLLNDEPLRIRLGKQGRERIVDSFDSRYIWSQILQLYKSVAKN</sequence>
<name>A0ABY9TL74_9GAMM</name>
<keyword evidence="4" id="KW-1185">Reference proteome</keyword>
<proteinExistence type="predicted"/>
<evidence type="ECO:0000259" key="1">
    <source>
        <dbReference type="Pfam" id="PF00534"/>
    </source>
</evidence>
<dbReference type="InterPro" id="IPR050194">
    <property type="entry name" value="Glycosyltransferase_grp1"/>
</dbReference>
<accession>A0ABY9TL74</accession>
<dbReference type="InterPro" id="IPR001296">
    <property type="entry name" value="Glyco_trans_1"/>
</dbReference>
<dbReference type="CDD" id="cd03808">
    <property type="entry name" value="GT4_CapM-like"/>
    <property type="match status" value="1"/>
</dbReference>
<dbReference type="SUPFAM" id="SSF53756">
    <property type="entry name" value="UDP-Glycosyltransferase/glycogen phosphorylase"/>
    <property type="match status" value="1"/>
</dbReference>
<dbReference type="PANTHER" id="PTHR45947:SF3">
    <property type="entry name" value="SULFOQUINOVOSYL TRANSFERASE SQD2"/>
    <property type="match status" value="1"/>
</dbReference>
<feature type="domain" description="Glycosyl transferase family 1" evidence="1">
    <location>
        <begin position="191"/>
        <end position="357"/>
    </location>
</feature>
<evidence type="ECO:0000313" key="4">
    <source>
        <dbReference type="Proteomes" id="UP001248581"/>
    </source>
</evidence>
<gene>
    <name evidence="3" type="ORF">RI845_05260</name>
</gene>
<dbReference type="PANTHER" id="PTHR45947">
    <property type="entry name" value="SULFOQUINOVOSYL TRANSFERASE SQD2"/>
    <property type="match status" value="1"/>
</dbReference>
<dbReference type="Proteomes" id="UP001248581">
    <property type="component" value="Chromosome"/>
</dbReference>
<evidence type="ECO:0000259" key="2">
    <source>
        <dbReference type="Pfam" id="PF13439"/>
    </source>
</evidence>
<protein>
    <submittedName>
        <fullName evidence="3">Glycosyltransferase family 4 protein</fullName>
    </submittedName>
</protein>
<dbReference type="Gene3D" id="3.40.50.2000">
    <property type="entry name" value="Glycogen Phosphorylase B"/>
    <property type="match status" value="2"/>
</dbReference>